<dbReference type="PATRIC" id="fig|1125779.3.peg.1071"/>
<dbReference type="STRING" id="1125779.HMPREF1219_01089"/>
<gene>
    <name evidence="2" type="ORF">HMPREF1219_01089</name>
</gene>
<dbReference type="EMBL" id="ATBY01000012">
    <property type="protein sequence ID" value="EPD69757.1"/>
    <property type="molecule type" value="Genomic_DNA"/>
</dbReference>
<keyword evidence="1" id="KW-0472">Membrane</keyword>
<comment type="caution">
    <text evidence="2">The sequence shown here is derived from an EMBL/GenBank/DDBJ whole genome shotgun (WGS) entry which is preliminary data.</text>
</comment>
<organism evidence="2 3">
    <name type="scientific">Corynebacterium pyruviciproducens ATCC BAA-1742</name>
    <dbReference type="NCBI Taxonomy" id="1125779"/>
    <lineage>
        <taxon>Bacteria</taxon>
        <taxon>Bacillati</taxon>
        <taxon>Actinomycetota</taxon>
        <taxon>Actinomycetes</taxon>
        <taxon>Mycobacteriales</taxon>
        <taxon>Corynebacteriaceae</taxon>
        <taxon>Corynebacterium</taxon>
    </lineage>
</organism>
<evidence type="ECO:0000313" key="2">
    <source>
        <dbReference type="EMBL" id="EPD69757.1"/>
    </source>
</evidence>
<feature type="transmembrane region" description="Helical" evidence="1">
    <location>
        <begin position="18"/>
        <end position="36"/>
    </location>
</feature>
<keyword evidence="1" id="KW-0812">Transmembrane</keyword>
<dbReference type="Proteomes" id="UP000014408">
    <property type="component" value="Unassembled WGS sequence"/>
</dbReference>
<keyword evidence="3" id="KW-1185">Reference proteome</keyword>
<dbReference type="eggNOG" id="ENOG5031MRW">
    <property type="taxonomic scope" value="Bacteria"/>
</dbReference>
<keyword evidence="1" id="KW-1133">Transmembrane helix</keyword>
<dbReference type="AlphaFoldDB" id="S2ZI98"/>
<proteinExistence type="predicted"/>
<evidence type="ECO:0000256" key="1">
    <source>
        <dbReference type="SAM" id="Phobius"/>
    </source>
</evidence>
<sequence>MTKEEHFKKDKGNRGPTVITWALVGLLAFVVIAWLVTSL</sequence>
<dbReference type="HOGENOM" id="CLU_3308240_0_0_11"/>
<reference evidence="2 3" key="1">
    <citation type="submission" date="2013-05" db="EMBL/GenBank/DDBJ databases">
        <title>The Genome Sequence of Corynebacterium pyruviciproducens 1773O (ATCC BAA-1742).</title>
        <authorList>
            <consortium name="The Broad Institute Genomics Platform"/>
            <person name="Earl A."/>
            <person name="Ward D."/>
            <person name="Feldgarden M."/>
            <person name="Gevers D."/>
            <person name="Tong J."/>
            <person name="Walker B."/>
            <person name="Young S."/>
            <person name="Zeng Q."/>
            <person name="Gargeya S."/>
            <person name="Fitzgerald M."/>
            <person name="Haas B."/>
            <person name="Abouelleil A."/>
            <person name="Allen A.W."/>
            <person name="Alvarado L."/>
            <person name="Arachchi H.M."/>
            <person name="Berlin A.M."/>
            <person name="Chapman S.B."/>
            <person name="Gainer-Dewar J."/>
            <person name="Goldberg J."/>
            <person name="Griggs A."/>
            <person name="Gujja S."/>
            <person name="Hansen M."/>
            <person name="Howarth C."/>
            <person name="Imamovic A."/>
            <person name="Ireland A."/>
            <person name="Larimer J."/>
            <person name="McCowan C."/>
            <person name="Murphy C."/>
            <person name="Pearson M."/>
            <person name="Poon T.W."/>
            <person name="Priest M."/>
            <person name="Roberts A."/>
            <person name="Saif S."/>
            <person name="Shea T."/>
            <person name="Sisk P."/>
            <person name="Sykes S."/>
            <person name="Wortman J."/>
            <person name="Nusbaum C."/>
            <person name="Birren B."/>
        </authorList>
    </citation>
    <scope>NUCLEOTIDE SEQUENCE [LARGE SCALE GENOMIC DNA]</scope>
    <source>
        <strain evidence="2 3">ATCC BAA-1742</strain>
    </source>
</reference>
<protein>
    <submittedName>
        <fullName evidence="2">Uncharacterized protein</fullName>
    </submittedName>
</protein>
<accession>S2ZI98</accession>
<name>S2ZI98_9CORY</name>
<evidence type="ECO:0000313" key="3">
    <source>
        <dbReference type="Proteomes" id="UP000014408"/>
    </source>
</evidence>